<dbReference type="RefSeq" id="WP_015333974.1">
    <property type="nucleotide sequence ID" value="NC_020054.1"/>
</dbReference>
<dbReference type="SMART" id="SM00382">
    <property type="entry name" value="AAA"/>
    <property type="match status" value="1"/>
</dbReference>
<keyword evidence="3" id="KW-0067">ATP-binding</keyword>
<evidence type="ECO:0000256" key="2">
    <source>
        <dbReference type="ARBA" id="ARBA00022741"/>
    </source>
</evidence>
<dbReference type="PATRIC" id="fig|1166018.3.peg.1846"/>
<dbReference type="Gene3D" id="3.40.50.300">
    <property type="entry name" value="P-loop containing nucleotide triphosphate hydrolases"/>
    <property type="match status" value="1"/>
</dbReference>
<dbReference type="InterPro" id="IPR051120">
    <property type="entry name" value="ABC_AA/LPS_Transport"/>
</dbReference>
<accession>I0KFH2</accession>
<dbReference type="GO" id="GO:0016887">
    <property type="term" value="F:ATP hydrolysis activity"/>
    <property type="evidence" value="ECO:0007669"/>
    <property type="project" value="InterPro"/>
</dbReference>
<dbReference type="CDD" id="cd03218">
    <property type="entry name" value="ABC_YhbG"/>
    <property type="match status" value="1"/>
</dbReference>
<dbReference type="EMBL" id="HE796683">
    <property type="protein sequence ID" value="CCH02875.1"/>
    <property type="molecule type" value="Genomic_DNA"/>
</dbReference>
<dbReference type="PANTHER" id="PTHR45772:SF10">
    <property type="entry name" value="LIPOPOLYSACCHARIDE EXPORT SYSTEM ATP-BINDING PROTEIN LPTB"/>
    <property type="match status" value="1"/>
</dbReference>
<dbReference type="GO" id="GO:0055085">
    <property type="term" value="P:transmembrane transport"/>
    <property type="evidence" value="ECO:0007669"/>
    <property type="project" value="InterPro"/>
</dbReference>
<protein>
    <submittedName>
        <fullName evidence="5">ABC transporter related protein</fullName>
    </submittedName>
</protein>
<dbReference type="AlphaFoldDB" id="I0KFH2"/>
<organism evidence="5 6">
    <name type="scientific">Fibrella aestuarina BUZ 2</name>
    <dbReference type="NCBI Taxonomy" id="1166018"/>
    <lineage>
        <taxon>Bacteria</taxon>
        <taxon>Pseudomonadati</taxon>
        <taxon>Bacteroidota</taxon>
        <taxon>Cytophagia</taxon>
        <taxon>Cytophagales</taxon>
        <taxon>Spirosomataceae</taxon>
        <taxon>Fibrella</taxon>
    </lineage>
</organism>
<evidence type="ECO:0000259" key="4">
    <source>
        <dbReference type="PROSITE" id="PS50893"/>
    </source>
</evidence>
<name>I0KFH2_9BACT</name>
<dbReference type="OrthoDB" id="9785229at2"/>
<evidence type="ECO:0000256" key="1">
    <source>
        <dbReference type="ARBA" id="ARBA00022448"/>
    </source>
</evidence>
<keyword evidence="6" id="KW-1185">Reference proteome</keyword>
<dbReference type="SUPFAM" id="SSF52540">
    <property type="entry name" value="P-loop containing nucleoside triphosphate hydrolases"/>
    <property type="match status" value="1"/>
</dbReference>
<dbReference type="InterPro" id="IPR003593">
    <property type="entry name" value="AAA+_ATPase"/>
</dbReference>
<evidence type="ECO:0000256" key="3">
    <source>
        <dbReference type="ARBA" id="ARBA00022840"/>
    </source>
</evidence>
<keyword evidence="1" id="KW-0813">Transport</keyword>
<dbReference type="InterPro" id="IPR030921">
    <property type="entry name" value="LPS_export_LptB"/>
</dbReference>
<dbReference type="Pfam" id="PF00005">
    <property type="entry name" value="ABC_tran"/>
    <property type="match status" value="1"/>
</dbReference>
<dbReference type="FunFam" id="3.40.50.300:FF:000151">
    <property type="entry name" value="Lipopolysaccharide ABC transporter ATP-binding protein"/>
    <property type="match status" value="1"/>
</dbReference>
<dbReference type="STRING" id="1166018.FAES_4876"/>
<feature type="domain" description="ABC transporter" evidence="4">
    <location>
        <begin position="3"/>
        <end position="235"/>
    </location>
</feature>
<dbReference type="GO" id="GO:0043190">
    <property type="term" value="C:ATP-binding cassette (ABC) transporter complex"/>
    <property type="evidence" value="ECO:0007669"/>
    <property type="project" value="InterPro"/>
</dbReference>
<proteinExistence type="predicted"/>
<dbReference type="GO" id="GO:0005524">
    <property type="term" value="F:ATP binding"/>
    <property type="evidence" value="ECO:0007669"/>
    <property type="project" value="UniProtKB-KW"/>
</dbReference>
<evidence type="ECO:0000313" key="5">
    <source>
        <dbReference type="EMBL" id="CCH02875.1"/>
    </source>
</evidence>
<keyword evidence="2" id="KW-0547">Nucleotide-binding</keyword>
<dbReference type="KEGG" id="fae:FAES_4876"/>
<dbReference type="NCBIfam" id="TIGR04406">
    <property type="entry name" value="LPS_export_lptB"/>
    <property type="match status" value="1"/>
</dbReference>
<dbReference type="PANTHER" id="PTHR45772">
    <property type="entry name" value="CONSERVED COMPONENT OF ABC TRANSPORTER FOR NATURAL AMINO ACIDS-RELATED"/>
    <property type="match status" value="1"/>
</dbReference>
<dbReference type="HOGENOM" id="CLU_000604_1_2_10"/>
<gene>
    <name evidence="5" type="ORF">FAES_4876</name>
</gene>
<dbReference type="InterPro" id="IPR003439">
    <property type="entry name" value="ABC_transporter-like_ATP-bd"/>
</dbReference>
<dbReference type="InterPro" id="IPR027417">
    <property type="entry name" value="P-loop_NTPase"/>
</dbReference>
<dbReference type="PROSITE" id="PS50893">
    <property type="entry name" value="ABC_TRANSPORTER_2"/>
    <property type="match status" value="1"/>
</dbReference>
<dbReference type="Proteomes" id="UP000011058">
    <property type="component" value="Chromosome"/>
</dbReference>
<sequence length="244" mass="27438">MILRTENLVKKYGSRFVNSNVSYQVAQGEIVGLLGPNGAGKTTSFYMAVGLVKPNSGKVYIDDRDITDLPMYKRARLGLGYLAQEASVFRDLTVEENILAVLEMTEKPKDEQKRRVEELIDEFHLGHVRKNLGKVLSGGERRRTEIARALAVDPKFILLDEPFAGVDPIATEDIQSIVAQLKHRNIGILITDHDVNATLSITDRAYLLIEGKIFKQGSAEDLANDEHVRRLYLGQNFELKRKVM</sequence>
<dbReference type="eggNOG" id="COG1137">
    <property type="taxonomic scope" value="Bacteria"/>
</dbReference>
<reference evidence="5 6" key="1">
    <citation type="journal article" date="2012" name="J. Bacteriol.">
        <title>Genome Sequence of Fibrella aestuarina BUZ 2T, a Filamentous Marine Bacterium.</title>
        <authorList>
            <person name="Filippini M."/>
            <person name="Qi W."/>
            <person name="Blom J."/>
            <person name="Goesmann A."/>
            <person name="Smits T.H."/>
            <person name="Bagheri H.C."/>
        </authorList>
    </citation>
    <scope>NUCLEOTIDE SEQUENCE [LARGE SCALE GENOMIC DNA]</scope>
    <source>
        <strain evidence="6">BUZ 2T</strain>
    </source>
</reference>
<evidence type="ECO:0000313" key="6">
    <source>
        <dbReference type="Proteomes" id="UP000011058"/>
    </source>
</evidence>